<proteinExistence type="predicted"/>
<accession>E1ST34</accession>
<protein>
    <recommendedName>
        <fullName evidence="3">DUF2835 domain-containing protein</fullName>
    </recommendedName>
</protein>
<organism evidence="1 2">
    <name type="scientific">Ferrimonas balearica (strain DSM 9799 / CCM 4581 / KCTC 23876 / PAT)</name>
    <dbReference type="NCBI Taxonomy" id="550540"/>
    <lineage>
        <taxon>Bacteria</taxon>
        <taxon>Pseudomonadati</taxon>
        <taxon>Pseudomonadota</taxon>
        <taxon>Gammaproteobacteria</taxon>
        <taxon>Alteromonadales</taxon>
        <taxon>Ferrimonadaceae</taxon>
        <taxon>Ferrimonas</taxon>
    </lineage>
</organism>
<dbReference type="STRING" id="550540.Fbal_1878"/>
<dbReference type="Proteomes" id="UP000006683">
    <property type="component" value="Chromosome"/>
</dbReference>
<gene>
    <name evidence="1" type="ordered locus">Fbal_1878</name>
</gene>
<dbReference type="GeneID" id="67182083"/>
<dbReference type="AlphaFoldDB" id="E1ST34"/>
<sequence length="72" mass="8630">MQRYQFDLRIPAQAMLRYYQGRAQLVVIRDRQGKVLHLHPRYLRPHLRPEGVVGSFELRLSQQGEFVELVRI</sequence>
<evidence type="ECO:0008006" key="3">
    <source>
        <dbReference type="Google" id="ProtNLM"/>
    </source>
</evidence>
<dbReference type="Pfam" id="PF11197">
    <property type="entry name" value="DUF2835"/>
    <property type="match status" value="1"/>
</dbReference>
<reference evidence="1 2" key="1">
    <citation type="journal article" date="2010" name="Stand. Genomic Sci.">
        <title>Complete genome sequence of Ferrimonas balearica type strain (PAT).</title>
        <authorList>
            <person name="Nolan M."/>
            <person name="Sikorski J."/>
            <person name="Davenport K."/>
            <person name="Lucas S."/>
            <person name="Glavina Del Rio T."/>
            <person name="Tice H."/>
            <person name="Cheng J."/>
            <person name="Goodwin L."/>
            <person name="Pitluck S."/>
            <person name="Liolios K."/>
            <person name="Ivanova N."/>
            <person name="Mavromatis K."/>
            <person name="Ovchinnikova G."/>
            <person name="Pati A."/>
            <person name="Chen A."/>
            <person name="Palaniappan K."/>
            <person name="Land M."/>
            <person name="Hauser L."/>
            <person name="Chang Y."/>
            <person name="Jeffries C."/>
            <person name="Tapia R."/>
            <person name="Brettin T."/>
            <person name="Detter J."/>
            <person name="Han C."/>
            <person name="Yasawong M."/>
            <person name="Rohde M."/>
            <person name="Tindall B."/>
            <person name="Goker M."/>
            <person name="Woyke T."/>
            <person name="Bristow J."/>
            <person name="Eisen J."/>
            <person name="Markowitz V."/>
            <person name="Hugenholtz P."/>
            <person name="Kyrpides N."/>
            <person name="Klenk H."/>
            <person name="Lapidus A."/>
        </authorList>
    </citation>
    <scope>NUCLEOTIDE SEQUENCE [LARGE SCALE GENOMIC DNA]</scope>
    <source>
        <strain evidence="2">DSM 9799 / CCM 4581 / KCTC 23876 / PAT</strain>
    </source>
</reference>
<dbReference type="InterPro" id="IPR021363">
    <property type="entry name" value="DUF2835"/>
</dbReference>
<evidence type="ECO:0000313" key="1">
    <source>
        <dbReference type="EMBL" id="ADN76081.1"/>
    </source>
</evidence>
<dbReference type="OrthoDB" id="5600793at2"/>
<dbReference type="EMBL" id="CP002209">
    <property type="protein sequence ID" value="ADN76081.1"/>
    <property type="molecule type" value="Genomic_DNA"/>
</dbReference>
<evidence type="ECO:0000313" key="2">
    <source>
        <dbReference type="Proteomes" id="UP000006683"/>
    </source>
</evidence>
<keyword evidence="2" id="KW-1185">Reference proteome</keyword>
<dbReference type="HOGENOM" id="CLU_185065_1_0_6"/>
<dbReference type="RefSeq" id="WP_013345387.1">
    <property type="nucleotide sequence ID" value="NC_014541.1"/>
</dbReference>
<name>E1ST34_FERBD</name>
<dbReference type="KEGG" id="fbl:Fbal_1878"/>